<reference evidence="2 3" key="1">
    <citation type="submission" date="2019-08" db="EMBL/GenBank/DDBJ databases">
        <title>The genome of the soybean aphid Biotype 1, its phylome, world population structure and adaptation to the North American continent.</title>
        <authorList>
            <person name="Giordano R."/>
            <person name="Donthu R.K."/>
            <person name="Hernandez A.G."/>
            <person name="Wright C.L."/>
            <person name="Zimin A.V."/>
        </authorList>
    </citation>
    <scope>NUCLEOTIDE SEQUENCE [LARGE SCALE GENOMIC DNA]</scope>
    <source>
        <tissue evidence="2">Whole aphids</tissue>
    </source>
</reference>
<keyword evidence="3" id="KW-1185">Reference proteome</keyword>
<feature type="transmembrane region" description="Helical" evidence="1">
    <location>
        <begin position="94"/>
        <end position="116"/>
    </location>
</feature>
<keyword evidence="1" id="KW-0812">Transmembrane</keyword>
<comment type="caution">
    <text evidence="2">The sequence shown here is derived from an EMBL/GenBank/DDBJ whole genome shotgun (WGS) entry which is preliminary data.</text>
</comment>
<proteinExistence type="predicted"/>
<sequence length="189" mass="21680">MLWIKSSKKTTMNIFHRRNHFNIVTIEFSSSKHPYNFPLKLQKTAEKCKKYIVFGYLYNTNNNNDNYTFIHQIHTSRLMCSKDSSLNVSTNTNILLFKVITVFLFYLHIFSFCICTKTKTEKRICIQLYGFLCLGILDMTSFRLQTFLVGDGDRLSPTFGSGSILSGCLVASADVFRLGFSWPADGSDD</sequence>
<accession>A0A6G0TJX5</accession>
<keyword evidence="1" id="KW-0472">Membrane</keyword>
<organism evidence="2 3">
    <name type="scientific">Aphis glycines</name>
    <name type="common">Soybean aphid</name>
    <dbReference type="NCBI Taxonomy" id="307491"/>
    <lineage>
        <taxon>Eukaryota</taxon>
        <taxon>Metazoa</taxon>
        <taxon>Ecdysozoa</taxon>
        <taxon>Arthropoda</taxon>
        <taxon>Hexapoda</taxon>
        <taxon>Insecta</taxon>
        <taxon>Pterygota</taxon>
        <taxon>Neoptera</taxon>
        <taxon>Paraneoptera</taxon>
        <taxon>Hemiptera</taxon>
        <taxon>Sternorrhyncha</taxon>
        <taxon>Aphidomorpha</taxon>
        <taxon>Aphidoidea</taxon>
        <taxon>Aphididae</taxon>
        <taxon>Aphidini</taxon>
        <taxon>Aphis</taxon>
        <taxon>Aphis</taxon>
    </lineage>
</organism>
<dbReference type="Proteomes" id="UP000475862">
    <property type="component" value="Unassembled WGS sequence"/>
</dbReference>
<name>A0A6G0TJX5_APHGL</name>
<dbReference type="AlphaFoldDB" id="A0A6G0TJX5"/>
<evidence type="ECO:0000256" key="1">
    <source>
        <dbReference type="SAM" id="Phobius"/>
    </source>
</evidence>
<protein>
    <recommendedName>
        <fullName evidence="4">Transmembrane protein</fullName>
    </recommendedName>
</protein>
<evidence type="ECO:0000313" key="2">
    <source>
        <dbReference type="EMBL" id="KAE9533567.1"/>
    </source>
</evidence>
<gene>
    <name evidence="2" type="ORF">AGLY_009205</name>
</gene>
<evidence type="ECO:0000313" key="3">
    <source>
        <dbReference type="Proteomes" id="UP000475862"/>
    </source>
</evidence>
<keyword evidence="1" id="KW-1133">Transmembrane helix</keyword>
<feature type="transmembrane region" description="Helical" evidence="1">
    <location>
        <begin position="128"/>
        <end position="148"/>
    </location>
</feature>
<dbReference type="EMBL" id="VYZN01000034">
    <property type="protein sequence ID" value="KAE9533567.1"/>
    <property type="molecule type" value="Genomic_DNA"/>
</dbReference>
<evidence type="ECO:0008006" key="4">
    <source>
        <dbReference type="Google" id="ProtNLM"/>
    </source>
</evidence>